<comment type="caution">
    <text evidence="1">The sequence shown here is derived from an EMBL/GenBank/DDBJ whole genome shotgun (WGS) entry which is preliminary data.</text>
</comment>
<dbReference type="Proteomes" id="UP000789920">
    <property type="component" value="Unassembled WGS sequence"/>
</dbReference>
<protein>
    <submittedName>
        <fullName evidence="1">11619_t:CDS:1</fullName>
    </submittedName>
</protein>
<evidence type="ECO:0000313" key="2">
    <source>
        <dbReference type="Proteomes" id="UP000789920"/>
    </source>
</evidence>
<gene>
    <name evidence="1" type="ORF">RPERSI_LOCUS32316</name>
</gene>
<sequence length="64" mass="7284">IAYQIPDEYESEMTLSELSVKYKTEYNKQTSDIKYTVSWVNSYKIIVSSSSITSATNAGTKFLM</sequence>
<evidence type="ECO:0000313" key="1">
    <source>
        <dbReference type="EMBL" id="CAG8842426.1"/>
    </source>
</evidence>
<dbReference type="EMBL" id="CAJVQC010134173">
    <property type="protein sequence ID" value="CAG8842426.1"/>
    <property type="molecule type" value="Genomic_DNA"/>
</dbReference>
<accession>A0ACA9SLJ2</accession>
<feature type="non-terminal residue" evidence="1">
    <location>
        <position position="64"/>
    </location>
</feature>
<reference evidence="1" key="1">
    <citation type="submission" date="2021-06" db="EMBL/GenBank/DDBJ databases">
        <authorList>
            <person name="Kallberg Y."/>
            <person name="Tangrot J."/>
            <person name="Rosling A."/>
        </authorList>
    </citation>
    <scope>NUCLEOTIDE SEQUENCE</scope>
    <source>
        <strain evidence="1">MA461A</strain>
    </source>
</reference>
<name>A0ACA9SLJ2_9GLOM</name>
<keyword evidence="2" id="KW-1185">Reference proteome</keyword>
<feature type="non-terminal residue" evidence="1">
    <location>
        <position position="1"/>
    </location>
</feature>
<proteinExistence type="predicted"/>
<organism evidence="1 2">
    <name type="scientific">Racocetra persica</name>
    <dbReference type="NCBI Taxonomy" id="160502"/>
    <lineage>
        <taxon>Eukaryota</taxon>
        <taxon>Fungi</taxon>
        <taxon>Fungi incertae sedis</taxon>
        <taxon>Mucoromycota</taxon>
        <taxon>Glomeromycotina</taxon>
        <taxon>Glomeromycetes</taxon>
        <taxon>Diversisporales</taxon>
        <taxon>Gigasporaceae</taxon>
        <taxon>Racocetra</taxon>
    </lineage>
</organism>